<evidence type="ECO:0000313" key="2">
    <source>
        <dbReference type="Proteomes" id="UP000214646"/>
    </source>
</evidence>
<name>A0A225E1G6_9BACT</name>
<dbReference type="EMBL" id="NIDE01000004">
    <property type="protein sequence ID" value="OWK43329.1"/>
    <property type="molecule type" value="Genomic_DNA"/>
</dbReference>
<proteinExistence type="predicted"/>
<dbReference type="AlphaFoldDB" id="A0A225E1G6"/>
<keyword evidence="2" id="KW-1185">Reference proteome</keyword>
<dbReference type="Proteomes" id="UP000214646">
    <property type="component" value="Unassembled WGS sequence"/>
</dbReference>
<evidence type="ECO:0000313" key="1">
    <source>
        <dbReference type="EMBL" id="OWK43329.1"/>
    </source>
</evidence>
<gene>
    <name evidence="1" type="ORF">FRUB_02928</name>
</gene>
<sequence length="87" mass="9410">MVEQALSEKGDISPKELQSHIHEKHGVEIPTTMISSYKSNILRKQGGSTKAGGADASVGVRDITQLRDLIDRVGANQLQSLIKVLSK</sequence>
<accession>A0A225E1G6</accession>
<comment type="caution">
    <text evidence="1">The sequence shown here is derived from an EMBL/GenBank/DDBJ whole genome shotgun (WGS) entry which is preliminary data.</text>
</comment>
<protein>
    <submittedName>
        <fullName evidence="1">Uncharacterized protein</fullName>
    </submittedName>
</protein>
<organism evidence="1 2">
    <name type="scientific">Fimbriiglobus ruber</name>
    <dbReference type="NCBI Taxonomy" id="1908690"/>
    <lineage>
        <taxon>Bacteria</taxon>
        <taxon>Pseudomonadati</taxon>
        <taxon>Planctomycetota</taxon>
        <taxon>Planctomycetia</taxon>
        <taxon>Gemmatales</taxon>
        <taxon>Gemmataceae</taxon>
        <taxon>Fimbriiglobus</taxon>
    </lineage>
</organism>
<reference evidence="2" key="1">
    <citation type="submission" date="2017-06" db="EMBL/GenBank/DDBJ databases">
        <title>Genome analysis of Fimbriiglobus ruber SP5, the first member of the order Planctomycetales with confirmed chitinolytic capability.</title>
        <authorList>
            <person name="Ravin N.V."/>
            <person name="Rakitin A.L."/>
            <person name="Ivanova A.A."/>
            <person name="Beletsky A.V."/>
            <person name="Kulichevskaya I.S."/>
            <person name="Mardanov A.V."/>
            <person name="Dedysh S.N."/>
        </authorList>
    </citation>
    <scope>NUCLEOTIDE SEQUENCE [LARGE SCALE GENOMIC DNA]</scope>
    <source>
        <strain evidence="2">SP5</strain>
    </source>
</reference>